<comment type="pathway">
    <text evidence="2 7">Secondary metabolite metabolism; methylglyoxal degradation; (R)-lactate from methylglyoxal: step 2/2.</text>
</comment>
<dbReference type="InterPro" id="IPR036866">
    <property type="entry name" value="RibonucZ/Hydroxyglut_hydro"/>
</dbReference>
<dbReference type="Gene3D" id="3.60.15.10">
    <property type="entry name" value="Ribonuclease Z/Hydroxyacylglutathione hydrolase-like"/>
    <property type="match status" value="1"/>
</dbReference>
<dbReference type="PANTHER" id="PTHR43705">
    <property type="entry name" value="HYDROXYACYLGLUTATHIONE HYDROLASE"/>
    <property type="match status" value="1"/>
</dbReference>
<proteinExistence type="inferred from homology"/>
<dbReference type="Pfam" id="PF00753">
    <property type="entry name" value="Lactamase_B"/>
    <property type="match status" value="1"/>
</dbReference>
<comment type="cofactor">
    <cofactor evidence="7">
        <name>Zn(2+)</name>
        <dbReference type="ChEBI" id="CHEBI:29105"/>
    </cofactor>
    <text evidence="7">Binds 2 Zn(2+) ions per subunit.</text>
</comment>
<keyword evidence="5 7" id="KW-0378">Hydrolase</keyword>
<gene>
    <name evidence="7 9" type="primary">gloB</name>
    <name evidence="9" type="ORF">ACFQ2S_03930</name>
</gene>
<feature type="binding site" evidence="7">
    <location>
        <position position="58"/>
    </location>
    <ligand>
        <name>Zn(2+)</name>
        <dbReference type="ChEBI" id="CHEBI:29105"/>
        <label>1</label>
    </ligand>
</feature>
<dbReference type="PANTHER" id="PTHR43705:SF1">
    <property type="entry name" value="HYDROXYACYLGLUTATHIONE HYDROLASE GLOB"/>
    <property type="match status" value="1"/>
</dbReference>
<reference evidence="10" key="1">
    <citation type="journal article" date="2019" name="Int. J. Syst. Evol. Microbiol.">
        <title>The Global Catalogue of Microorganisms (GCM) 10K type strain sequencing project: providing services to taxonomists for standard genome sequencing and annotation.</title>
        <authorList>
            <consortium name="The Broad Institute Genomics Platform"/>
            <consortium name="The Broad Institute Genome Sequencing Center for Infectious Disease"/>
            <person name="Wu L."/>
            <person name="Ma J."/>
        </authorList>
    </citation>
    <scope>NUCLEOTIDE SEQUENCE [LARGE SCALE GENOMIC DNA]</scope>
    <source>
        <strain evidence="10">CCUG 60524</strain>
    </source>
</reference>
<evidence type="ECO:0000256" key="2">
    <source>
        <dbReference type="ARBA" id="ARBA00004963"/>
    </source>
</evidence>
<organism evidence="9 10">
    <name type="scientific">Tropicimonas aquimaris</name>
    <dbReference type="NCBI Taxonomy" id="914152"/>
    <lineage>
        <taxon>Bacteria</taxon>
        <taxon>Pseudomonadati</taxon>
        <taxon>Pseudomonadota</taxon>
        <taxon>Alphaproteobacteria</taxon>
        <taxon>Rhodobacterales</taxon>
        <taxon>Roseobacteraceae</taxon>
        <taxon>Tropicimonas</taxon>
    </lineage>
</organism>
<dbReference type="SUPFAM" id="SSF56281">
    <property type="entry name" value="Metallo-hydrolase/oxidoreductase"/>
    <property type="match status" value="1"/>
</dbReference>
<dbReference type="InterPro" id="IPR032282">
    <property type="entry name" value="HAGH_C"/>
</dbReference>
<dbReference type="EC" id="3.1.2.6" evidence="7"/>
<keyword evidence="6 7" id="KW-0862">Zinc</keyword>
<evidence type="ECO:0000256" key="7">
    <source>
        <dbReference type="HAMAP-Rule" id="MF_01374"/>
    </source>
</evidence>
<dbReference type="InterPro" id="IPR050110">
    <property type="entry name" value="Glyoxalase_II_hydrolase"/>
</dbReference>
<comment type="similarity">
    <text evidence="3 7">Belongs to the metallo-beta-lactamase superfamily. Glyoxalase II family.</text>
</comment>
<accession>A0ABW3ILW6</accession>
<comment type="caution">
    <text evidence="9">The sequence shown here is derived from an EMBL/GenBank/DDBJ whole genome shotgun (WGS) entry which is preliminary data.</text>
</comment>
<keyword evidence="4 7" id="KW-0479">Metal-binding</keyword>
<dbReference type="InterPro" id="IPR017782">
    <property type="entry name" value="Hydroxyacylglutathione_Hdrlase"/>
</dbReference>
<feature type="binding site" evidence="7">
    <location>
        <position position="61"/>
    </location>
    <ligand>
        <name>Zn(2+)</name>
        <dbReference type="ChEBI" id="CHEBI:29105"/>
        <label>2</label>
    </ligand>
</feature>
<dbReference type="SMART" id="SM00849">
    <property type="entry name" value="Lactamase_B"/>
    <property type="match status" value="1"/>
</dbReference>
<feature type="binding site" evidence="7">
    <location>
        <position position="131"/>
    </location>
    <ligand>
        <name>Zn(2+)</name>
        <dbReference type="ChEBI" id="CHEBI:29105"/>
        <label>2</label>
    </ligand>
</feature>
<feature type="binding site" evidence="7">
    <location>
        <position position="169"/>
    </location>
    <ligand>
        <name>Zn(2+)</name>
        <dbReference type="ChEBI" id="CHEBI:29105"/>
        <label>2</label>
    </ligand>
</feature>
<keyword evidence="10" id="KW-1185">Reference proteome</keyword>
<evidence type="ECO:0000313" key="10">
    <source>
        <dbReference type="Proteomes" id="UP001597108"/>
    </source>
</evidence>
<evidence type="ECO:0000256" key="3">
    <source>
        <dbReference type="ARBA" id="ARBA00006759"/>
    </source>
</evidence>
<dbReference type="NCBIfam" id="TIGR03413">
    <property type="entry name" value="GSH_gloB"/>
    <property type="match status" value="1"/>
</dbReference>
<dbReference type="InterPro" id="IPR035680">
    <property type="entry name" value="Clx_II_MBL"/>
</dbReference>
<evidence type="ECO:0000256" key="4">
    <source>
        <dbReference type="ARBA" id="ARBA00022723"/>
    </source>
</evidence>
<feature type="binding site" evidence="7">
    <location>
        <position position="114"/>
    </location>
    <ligand>
        <name>Zn(2+)</name>
        <dbReference type="ChEBI" id="CHEBI:29105"/>
        <label>1</label>
    </ligand>
</feature>
<dbReference type="Pfam" id="PF16123">
    <property type="entry name" value="HAGH_C"/>
    <property type="match status" value="1"/>
</dbReference>
<dbReference type="Proteomes" id="UP001597108">
    <property type="component" value="Unassembled WGS sequence"/>
</dbReference>
<evidence type="ECO:0000256" key="1">
    <source>
        <dbReference type="ARBA" id="ARBA00001623"/>
    </source>
</evidence>
<dbReference type="RefSeq" id="WP_386072887.1">
    <property type="nucleotide sequence ID" value="NZ_JBHTJT010000007.1"/>
</dbReference>
<dbReference type="CDD" id="cd07723">
    <property type="entry name" value="hydroxyacylglutathione_hydrolase_MBL-fold"/>
    <property type="match status" value="1"/>
</dbReference>
<dbReference type="GO" id="GO:0004416">
    <property type="term" value="F:hydroxyacylglutathione hydrolase activity"/>
    <property type="evidence" value="ECO:0007669"/>
    <property type="project" value="UniProtKB-EC"/>
</dbReference>
<name>A0ABW3ILW6_9RHOB</name>
<protein>
    <recommendedName>
        <fullName evidence="7">Hydroxyacylglutathione hydrolase</fullName>
        <ecNumber evidence="7">3.1.2.6</ecNumber>
    </recommendedName>
    <alternativeName>
        <fullName evidence="7">Glyoxalase II</fullName>
        <shortName evidence="7">Glx II</shortName>
    </alternativeName>
</protein>
<comment type="function">
    <text evidence="7">Thiolesterase that catalyzes the hydrolysis of S-D-lactoyl-glutathione to form glutathione and D-lactic acid.</text>
</comment>
<evidence type="ECO:0000313" key="9">
    <source>
        <dbReference type="EMBL" id="MFD0978790.1"/>
    </source>
</evidence>
<comment type="catalytic activity">
    <reaction evidence="1 7">
        <text>an S-(2-hydroxyacyl)glutathione + H2O = a 2-hydroxy carboxylate + glutathione + H(+)</text>
        <dbReference type="Rhea" id="RHEA:21864"/>
        <dbReference type="ChEBI" id="CHEBI:15377"/>
        <dbReference type="ChEBI" id="CHEBI:15378"/>
        <dbReference type="ChEBI" id="CHEBI:57925"/>
        <dbReference type="ChEBI" id="CHEBI:58896"/>
        <dbReference type="ChEBI" id="CHEBI:71261"/>
        <dbReference type="EC" id="3.1.2.6"/>
    </reaction>
</comment>
<feature type="domain" description="Metallo-beta-lactamase" evidence="8">
    <location>
        <begin position="13"/>
        <end position="169"/>
    </location>
</feature>
<feature type="binding site" evidence="7">
    <location>
        <position position="60"/>
    </location>
    <ligand>
        <name>Zn(2+)</name>
        <dbReference type="ChEBI" id="CHEBI:29105"/>
        <label>2</label>
    </ligand>
</feature>
<dbReference type="HAMAP" id="MF_01374">
    <property type="entry name" value="Glyoxalase_2"/>
    <property type="match status" value="1"/>
</dbReference>
<dbReference type="PIRSF" id="PIRSF005457">
    <property type="entry name" value="Glx"/>
    <property type="match status" value="1"/>
</dbReference>
<evidence type="ECO:0000256" key="5">
    <source>
        <dbReference type="ARBA" id="ARBA00022801"/>
    </source>
</evidence>
<comment type="subunit">
    <text evidence="7">Monomer.</text>
</comment>
<sequence length="253" mass="26609">MPLEIVTVPCRADNYAYLLHDAETGATAVVDVPDAAPIRAALAERGWSLTDILITHHHNDHIDGVAELKAETGARVVGAAADAHRLPPLDLAVREGDSVAVGAEQAEVLDVSGHTLGHIAFSFPGAVFTADSLMALGCGRLFEGDARTMWASLSKLAALPPETLVYSGHEYTAANGAFAVTVDPDNPALKERVADVAAARAAGRPTVPSELSLELATNPFLRATDPQMKARMGMAGAPDAEVFGEVRRRKDAF</sequence>
<evidence type="ECO:0000256" key="6">
    <source>
        <dbReference type="ARBA" id="ARBA00022833"/>
    </source>
</evidence>
<dbReference type="InterPro" id="IPR001279">
    <property type="entry name" value="Metallo-B-lactamas"/>
</dbReference>
<dbReference type="EMBL" id="JBHTJT010000007">
    <property type="protein sequence ID" value="MFD0978790.1"/>
    <property type="molecule type" value="Genomic_DNA"/>
</dbReference>
<feature type="binding site" evidence="7">
    <location>
        <position position="56"/>
    </location>
    <ligand>
        <name>Zn(2+)</name>
        <dbReference type="ChEBI" id="CHEBI:29105"/>
        <label>1</label>
    </ligand>
</feature>
<evidence type="ECO:0000259" key="8">
    <source>
        <dbReference type="SMART" id="SM00849"/>
    </source>
</evidence>
<feature type="binding site" evidence="7">
    <location>
        <position position="131"/>
    </location>
    <ligand>
        <name>Zn(2+)</name>
        <dbReference type="ChEBI" id="CHEBI:29105"/>
        <label>1</label>
    </ligand>
</feature>